<feature type="non-terminal residue" evidence="2">
    <location>
        <position position="1"/>
    </location>
</feature>
<dbReference type="eggNOG" id="ENOG502SQP3">
    <property type="taxonomic scope" value="Eukaryota"/>
</dbReference>
<name>B9TLY9_RICCO</name>
<dbReference type="InterPro" id="IPR050708">
    <property type="entry name" value="T6SS_VgrG/RHS"/>
</dbReference>
<dbReference type="NCBIfam" id="TIGR01643">
    <property type="entry name" value="YD_repeat_2x"/>
    <property type="match status" value="2"/>
</dbReference>
<evidence type="ECO:0000313" key="2">
    <source>
        <dbReference type="EMBL" id="EEF23125.1"/>
    </source>
</evidence>
<accession>B9TLY9</accession>
<feature type="non-terminal residue" evidence="2">
    <location>
        <position position="315"/>
    </location>
</feature>
<dbReference type="STRING" id="3988.B9TLY9"/>
<dbReference type="InParanoid" id="B9TLY9"/>
<dbReference type="Pfam" id="PF03527">
    <property type="entry name" value="RHS"/>
    <property type="match status" value="1"/>
</dbReference>
<reference evidence="3" key="1">
    <citation type="journal article" date="2010" name="Nat. Biotechnol.">
        <title>Draft genome sequence of the oilseed species Ricinus communis.</title>
        <authorList>
            <person name="Chan A.P."/>
            <person name="Crabtree J."/>
            <person name="Zhao Q."/>
            <person name="Lorenzi H."/>
            <person name="Orvis J."/>
            <person name="Puiu D."/>
            <person name="Melake-Berhan A."/>
            <person name="Jones K.M."/>
            <person name="Redman J."/>
            <person name="Chen G."/>
            <person name="Cahoon E.B."/>
            <person name="Gedil M."/>
            <person name="Stanke M."/>
            <person name="Haas B.J."/>
            <person name="Wortman J.R."/>
            <person name="Fraser-Liggett C.M."/>
            <person name="Ravel J."/>
            <person name="Rabinowicz P.D."/>
        </authorList>
    </citation>
    <scope>NUCLEOTIDE SEQUENCE [LARGE SCALE GENOMIC DNA]</scope>
    <source>
        <strain evidence="3">cv. Hale</strain>
    </source>
</reference>
<evidence type="ECO:0000259" key="1">
    <source>
        <dbReference type="Pfam" id="PF03527"/>
    </source>
</evidence>
<feature type="domain" description="RHS protein conserved region" evidence="1">
    <location>
        <begin position="242"/>
        <end position="277"/>
    </location>
</feature>
<protein>
    <recommendedName>
        <fullName evidence="1">RHS protein conserved region domain-containing protein</fullName>
    </recommendedName>
</protein>
<dbReference type="PANTHER" id="PTHR32305">
    <property type="match status" value="1"/>
</dbReference>
<dbReference type="Gene3D" id="2.180.10.10">
    <property type="entry name" value="RHS repeat-associated core"/>
    <property type="match status" value="1"/>
</dbReference>
<dbReference type="InterPro" id="IPR006530">
    <property type="entry name" value="YD"/>
</dbReference>
<dbReference type="Pfam" id="PF05593">
    <property type="entry name" value="RHS_repeat"/>
    <property type="match status" value="1"/>
</dbReference>
<evidence type="ECO:0000313" key="3">
    <source>
        <dbReference type="Proteomes" id="UP000008311"/>
    </source>
</evidence>
<proteinExistence type="predicted"/>
<gene>
    <name evidence="2" type="ORF">RCOM_1887120</name>
</gene>
<keyword evidence="3" id="KW-1185">Reference proteome</keyword>
<dbReference type="InterPro" id="IPR001826">
    <property type="entry name" value="RHS"/>
</dbReference>
<dbReference type="Proteomes" id="UP000008311">
    <property type="component" value="Unassembled WGS sequence"/>
</dbReference>
<sequence>VNLDGEVITDIERDQAHRMIARTQGPLVSQFRYDPVGRLLSQTAGEGASTVIARQYEYDEVGNLVSIDDRRNGVTRYSYDPIGRILSAVQPQSSERFAFDPAHNLLDATVAPVGRVEGNRIRVYEDKRYDYDAHGNVVEKLVGRHTRMRFEWNPAHQLVRSVVSRGANDTAQTVNYAYDPFGRRIAKRDAFGVTRFIWDGNRLLCEQRGSHSRTYVYGEDAFVPLARVDAVADADGAARAEVRHLHTDHLGTPREMTDADGRVVWAARYRAWGNVLEVVQEAVPDLSLPSEIGEAQPVRFQGQYHDNESGLHYNR</sequence>
<organism evidence="2 3">
    <name type="scientific">Ricinus communis</name>
    <name type="common">Castor bean</name>
    <dbReference type="NCBI Taxonomy" id="3988"/>
    <lineage>
        <taxon>Eukaryota</taxon>
        <taxon>Viridiplantae</taxon>
        <taxon>Streptophyta</taxon>
        <taxon>Embryophyta</taxon>
        <taxon>Tracheophyta</taxon>
        <taxon>Spermatophyta</taxon>
        <taxon>Magnoliopsida</taxon>
        <taxon>eudicotyledons</taxon>
        <taxon>Gunneridae</taxon>
        <taxon>Pentapetalae</taxon>
        <taxon>rosids</taxon>
        <taxon>fabids</taxon>
        <taxon>Malpighiales</taxon>
        <taxon>Euphorbiaceae</taxon>
        <taxon>Acalyphoideae</taxon>
        <taxon>Acalypheae</taxon>
        <taxon>Ricinus</taxon>
    </lineage>
</organism>
<dbReference type="EMBL" id="EQ987718">
    <property type="protein sequence ID" value="EEF23125.1"/>
    <property type="molecule type" value="Genomic_DNA"/>
</dbReference>
<dbReference type="AlphaFoldDB" id="B9TLY9"/>
<dbReference type="InterPro" id="IPR031325">
    <property type="entry name" value="RHS_repeat"/>
</dbReference>
<dbReference type="PANTHER" id="PTHR32305:SF15">
    <property type="entry name" value="PROTEIN RHSA-RELATED"/>
    <property type="match status" value="1"/>
</dbReference>